<keyword evidence="1" id="KW-1133">Transmembrane helix</keyword>
<evidence type="ECO:0000313" key="3">
    <source>
        <dbReference type="Proteomes" id="UP000636960"/>
    </source>
</evidence>
<feature type="transmembrane region" description="Helical" evidence="1">
    <location>
        <begin position="87"/>
        <end position="118"/>
    </location>
</feature>
<keyword evidence="3" id="KW-1185">Reference proteome</keyword>
<dbReference type="Proteomes" id="UP000636960">
    <property type="component" value="Unassembled WGS sequence"/>
</dbReference>
<comment type="caution">
    <text evidence="2">The sequence shown here is derived from an EMBL/GenBank/DDBJ whole genome shotgun (WGS) entry which is preliminary data.</text>
</comment>
<dbReference type="AlphaFoldDB" id="A0A919MUG8"/>
<protein>
    <submittedName>
        <fullName evidence="2">Uncharacterized protein</fullName>
    </submittedName>
</protein>
<sequence>MRCDICGTPLDRPGQGHFCRTNGAGTSPAAQTFALAAPAAQVFAQSSSRVIRSGAVYAVLVAAGTALGLAGYTAIRSGAADPAELSTQATVVIVGLVAGFIGLICLLVLLISTVTWVISAHRLAGGGPGPAGYGGVAAFVLLTGLSYVLPGAVPGLVPSVLTEAALRIGGLLLLIAGVVAAGRRVREVTGLPTLAARPQTLIQADDWDASKWDPDVHRDIERRRRPVD</sequence>
<dbReference type="EMBL" id="BOMV01000026">
    <property type="protein sequence ID" value="GIE95319.1"/>
    <property type="molecule type" value="Genomic_DNA"/>
</dbReference>
<feature type="transmembrane region" description="Helical" evidence="1">
    <location>
        <begin position="55"/>
        <end position="75"/>
    </location>
</feature>
<evidence type="ECO:0000256" key="1">
    <source>
        <dbReference type="SAM" id="Phobius"/>
    </source>
</evidence>
<name>A0A919MUG8_9ACTN</name>
<feature type="transmembrane region" description="Helical" evidence="1">
    <location>
        <begin position="164"/>
        <end position="182"/>
    </location>
</feature>
<dbReference type="RefSeq" id="WP_203781613.1">
    <property type="nucleotide sequence ID" value="NZ_BOMV01000026.1"/>
</dbReference>
<gene>
    <name evidence="2" type="ORF">Ari01nite_27840</name>
</gene>
<feature type="transmembrane region" description="Helical" evidence="1">
    <location>
        <begin position="130"/>
        <end position="149"/>
    </location>
</feature>
<reference evidence="2" key="1">
    <citation type="submission" date="2021-01" db="EMBL/GenBank/DDBJ databases">
        <title>Whole genome shotgun sequence of Actinoplanes rishiriensis NBRC 108556.</title>
        <authorList>
            <person name="Komaki H."/>
            <person name="Tamura T."/>
        </authorList>
    </citation>
    <scope>NUCLEOTIDE SEQUENCE</scope>
    <source>
        <strain evidence="2">NBRC 108556</strain>
    </source>
</reference>
<organism evidence="2 3">
    <name type="scientific">Paractinoplanes rishiriensis</name>
    <dbReference type="NCBI Taxonomy" id="1050105"/>
    <lineage>
        <taxon>Bacteria</taxon>
        <taxon>Bacillati</taxon>
        <taxon>Actinomycetota</taxon>
        <taxon>Actinomycetes</taxon>
        <taxon>Micromonosporales</taxon>
        <taxon>Micromonosporaceae</taxon>
        <taxon>Paractinoplanes</taxon>
    </lineage>
</organism>
<proteinExistence type="predicted"/>
<evidence type="ECO:0000313" key="2">
    <source>
        <dbReference type="EMBL" id="GIE95319.1"/>
    </source>
</evidence>
<keyword evidence="1" id="KW-0472">Membrane</keyword>
<keyword evidence="1" id="KW-0812">Transmembrane</keyword>
<accession>A0A919MUG8</accession>